<dbReference type="InterPro" id="IPR004087">
    <property type="entry name" value="KH_dom"/>
</dbReference>
<dbReference type="EMBL" id="JASBNA010000014">
    <property type="protein sequence ID" value="KAK7687010.1"/>
    <property type="molecule type" value="Genomic_DNA"/>
</dbReference>
<evidence type="ECO:0000259" key="4">
    <source>
        <dbReference type="SMART" id="SM00322"/>
    </source>
</evidence>
<gene>
    <name evidence="5" type="ORF">QCA50_009509</name>
</gene>
<reference evidence="5 6" key="1">
    <citation type="submission" date="2022-09" db="EMBL/GenBank/DDBJ databases">
        <authorList>
            <person name="Palmer J.M."/>
        </authorList>
    </citation>
    <scope>NUCLEOTIDE SEQUENCE [LARGE SCALE GENOMIC DNA]</scope>
    <source>
        <strain evidence="5 6">DSM 7382</strain>
    </source>
</reference>
<proteinExistence type="predicted"/>
<feature type="region of interest" description="Disordered" evidence="3">
    <location>
        <begin position="1"/>
        <end position="66"/>
    </location>
</feature>
<feature type="domain" description="K Homology" evidence="4">
    <location>
        <begin position="966"/>
        <end position="1051"/>
    </location>
</feature>
<feature type="domain" description="K Homology" evidence="4">
    <location>
        <begin position="640"/>
        <end position="723"/>
    </location>
</feature>
<feature type="domain" description="K Homology" evidence="4">
    <location>
        <begin position="1167"/>
        <end position="1236"/>
    </location>
</feature>
<feature type="region of interest" description="Disordered" evidence="3">
    <location>
        <begin position="1090"/>
        <end position="1117"/>
    </location>
</feature>
<dbReference type="PANTHER" id="PTHR10288">
    <property type="entry name" value="KH DOMAIN CONTAINING RNA BINDING PROTEIN"/>
    <property type="match status" value="1"/>
</dbReference>
<evidence type="ECO:0000313" key="5">
    <source>
        <dbReference type="EMBL" id="KAK7687010.1"/>
    </source>
</evidence>
<dbReference type="SUPFAM" id="SSF54791">
    <property type="entry name" value="Eukaryotic type KH-domain (KH-domain type I)"/>
    <property type="match status" value="7"/>
</dbReference>
<feature type="domain" description="K Homology" evidence="4">
    <location>
        <begin position="155"/>
        <end position="253"/>
    </location>
</feature>
<dbReference type="CDD" id="cd00105">
    <property type="entry name" value="KH-I"/>
    <property type="match status" value="2"/>
</dbReference>
<keyword evidence="2" id="KW-0694">RNA-binding</keyword>
<feature type="domain" description="K Homology" evidence="4">
    <location>
        <begin position="327"/>
        <end position="392"/>
    </location>
</feature>
<keyword evidence="1" id="KW-0677">Repeat</keyword>
<evidence type="ECO:0000256" key="1">
    <source>
        <dbReference type="ARBA" id="ARBA00022737"/>
    </source>
</evidence>
<comment type="caution">
    <text evidence="5">The sequence shown here is derived from an EMBL/GenBank/DDBJ whole genome shotgun (WGS) entry which is preliminary data.</text>
</comment>
<dbReference type="InterPro" id="IPR036612">
    <property type="entry name" value="KH_dom_type_1_sf"/>
</dbReference>
<evidence type="ECO:0000313" key="6">
    <source>
        <dbReference type="Proteomes" id="UP001385951"/>
    </source>
</evidence>
<dbReference type="Gene3D" id="3.30.1370.10">
    <property type="entry name" value="K Homology domain, type 1"/>
    <property type="match status" value="8"/>
</dbReference>
<feature type="compositionally biased region" description="Polar residues" evidence="3">
    <location>
        <begin position="211"/>
        <end position="221"/>
    </location>
</feature>
<protein>
    <recommendedName>
        <fullName evidence="4">K Homology domain-containing protein</fullName>
    </recommendedName>
</protein>
<feature type="compositionally biased region" description="Low complexity" evidence="3">
    <location>
        <begin position="45"/>
        <end position="55"/>
    </location>
</feature>
<keyword evidence="6" id="KW-1185">Reference proteome</keyword>
<dbReference type="GO" id="GO:0003723">
    <property type="term" value="F:RNA binding"/>
    <property type="evidence" value="ECO:0007669"/>
    <property type="project" value="UniProtKB-UniRule"/>
</dbReference>
<accession>A0AAW0GD81</accession>
<feature type="region of interest" description="Disordered" evidence="3">
    <location>
        <begin position="191"/>
        <end position="227"/>
    </location>
</feature>
<dbReference type="InterPro" id="IPR004088">
    <property type="entry name" value="KH_dom_type_1"/>
</dbReference>
<dbReference type="PROSITE" id="PS50084">
    <property type="entry name" value="KH_TYPE_1"/>
    <property type="match status" value="8"/>
</dbReference>
<evidence type="ECO:0000256" key="3">
    <source>
        <dbReference type="SAM" id="MobiDB-lite"/>
    </source>
</evidence>
<sequence>MSVSAADLQRRLELEGAPDPFPSLVENAPAVPAPAPASNGRIDTSSPEAFPSLAPSAPPKAPSGWGAAPRIKATVSKQPLISESFTIPAVDLSNAGRDGKPSSLGEVMKQVMSQHKVRIEASTNQKSRQTTFFLKSESQKELDKAKKSLLAQLSPIITLVLNAPASTIPVIIGPKGSTLKQVRDQTGVKIDIPRRESVPTNGHANGASVDPSRTGTPLPSTNDEDEEPTIPVTIIGAQPLAYEAQAMLNEIITSMTSRSTQRVRDIAPHILPFILPRRATFLDAAAGADVSLALNQTIREITVSGDREGVNRVVESIKSAVEYFTNEVTSVKLTLPKRQHRLLTGKNAEDVMAKSKCTVIIANLEEPGDDVTVYGRASDLPKGLAAVMEKANSAYIHEFPLPGPIAVSRQLVTYMNHIDYPKTLSAKHTGISAHTPHASIVAKAQVLNVDIIGDKPSVDAAVSDVSAFIGKLYGATKEVAIDWLIHRIINSNKNAKKIKGFHEAHNVSVFFPPESAEQSSVLLVYDPYSPSASLSPVDKAKSLEDVEKELVKMAKDAADVKTEKLSVEKKWHEFVVGWGGTTLNAIIGEDKTLTIKVGAEAGDASTEDIIMIRGISRDVDRAVKEINKIVEDAKNDEIVSSHSTEFEIDREYVGRIVGAQGAGVNRLRDSLGVKIDFSTDPDDREEKTSKKKKAVVAQKAKVKIVGRKENVEEAKKRIIAQVDRLADETSEILKIPHQYHSGLIGQNGKYVIRLEEKYTVKITFPRESAENGEGKTRESLKPDEVLVKGGKKGVAGAKAELIDAADFEKESNNVIKFTVPSRSVARILGKAGATINEIKDNTGAQIDVDKASDDSSVTNISVRGTKNAIAEAKAAIMVISDQVSEETTDSIEVESRFHRSIIGAGGQGLRDLIARCGGPTDAKVQAGLIRFPRQGEPSDEVRLRGEPKLVAKLKAELEKVVAVLRDRVVLGVEVPASQHRLLIGRGGQHLTELQNKTGAQIQFPGSRSYQSVGEPENAADLAEVDSANLVKVTGPRAACEKAVEELKSQVKPAQAEILGSLTVPLKYHHAVTQQGALFRTLRGFGVQVEQSQQPTKPAVPPTPAPQAGATSARIDDTDDSPAIEAQWQVVANYQDTEEGESEWSFKARDQAGLDKAIKAVKDSIEHAEKMTHVGFLTLPDRTLFPRIVGSKGANVSRLRAETGADITLSREDSTIVIVGSETAIGAAKDAILKMSTGRPRGRRGDH</sequence>
<feature type="domain" description="K Homology" evidence="4">
    <location>
        <begin position="79"/>
        <end position="154"/>
    </location>
</feature>
<feature type="domain" description="K Homology" evidence="4">
    <location>
        <begin position="885"/>
        <end position="962"/>
    </location>
</feature>
<feature type="domain" description="K Homology" evidence="4">
    <location>
        <begin position="559"/>
        <end position="631"/>
    </location>
</feature>
<name>A0AAW0GD81_9APHY</name>
<dbReference type="AlphaFoldDB" id="A0AAW0GD81"/>
<dbReference type="CDD" id="cd22448">
    <property type="entry name" value="KH-I_ScSCP160_rpt3"/>
    <property type="match status" value="1"/>
</dbReference>
<feature type="domain" description="K Homology" evidence="4">
    <location>
        <begin position="727"/>
        <end position="806"/>
    </location>
</feature>
<organism evidence="5 6">
    <name type="scientific">Cerrena zonata</name>
    <dbReference type="NCBI Taxonomy" id="2478898"/>
    <lineage>
        <taxon>Eukaryota</taxon>
        <taxon>Fungi</taxon>
        <taxon>Dikarya</taxon>
        <taxon>Basidiomycota</taxon>
        <taxon>Agaricomycotina</taxon>
        <taxon>Agaricomycetes</taxon>
        <taxon>Polyporales</taxon>
        <taxon>Cerrenaceae</taxon>
        <taxon>Cerrena</taxon>
    </lineage>
</organism>
<feature type="domain" description="K Homology" evidence="4">
    <location>
        <begin position="811"/>
        <end position="881"/>
    </location>
</feature>
<dbReference type="CDD" id="cd22450">
    <property type="entry name" value="KH-I_ScSCP160_rpt5"/>
    <property type="match status" value="1"/>
</dbReference>
<dbReference type="Pfam" id="PF00013">
    <property type="entry name" value="KH_1"/>
    <property type="match status" value="7"/>
</dbReference>
<evidence type="ECO:0000256" key="2">
    <source>
        <dbReference type="PROSITE-ProRule" id="PRU00117"/>
    </source>
</evidence>
<dbReference type="Proteomes" id="UP001385951">
    <property type="component" value="Unassembled WGS sequence"/>
</dbReference>
<dbReference type="SMART" id="SM00322">
    <property type="entry name" value="KH"/>
    <property type="match status" value="10"/>
</dbReference>